<dbReference type="PANTHER" id="PTHR24103">
    <property type="entry name" value="E3 UBIQUITIN-PROTEIN LIGASE TRIM"/>
    <property type="match status" value="1"/>
</dbReference>
<organism evidence="7 8">
    <name type="scientific">Favolaschia claudopus</name>
    <dbReference type="NCBI Taxonomy" id="2862362"/>
    <lineage>
        <taxon>Eukaryota</taxon>
        <taxon>Fungi</taxon>
        <taxon>Dikarya</taxon>
        <taxon>Basidiomycota</taxon>
        <taxon>Agaricomycotina</taxon>
        <taxon>Agaricomycetes</taxon>
        <taxon>Agaricomycetidae</taxon>
        <taxon>Agaricales</taxon>
        <taxon>Marasmiineae</taxon>
        <taxon>Mycenaceae</taxon>
        <taxon>Favolaschia</taxon>
    </lineage>
</organism>
<keyword evidence="8" id="KW-1185">Reference proteome</keyword>
<dbReference type="PROSITE" id="PS00518">
    <property type="entry name" value="ZF_RING_1"/>
    <property type="match status" value="1"/>
</dbReference>
<dbReference type="InterPro" id="IPR027370">
    <property type="entry name" value="Znf-RING_euk"/>
</dbReference>
<evidence type="ECO:0000313" key="7">
    <source>
        <dbReference type="EMBL" id="KAK7046941.1"/>
    </source>
</evidence>
<dbReference type="AlphaFoldDB" id="A0AAW0DA17"/>
<feature type="domain" description="RING-type" evidence="6">
    <location>
        <begin position="5"/>
        <end position="49"/>
    </location>
</feature>
<evidence type="ECO:0000313" key="8">
    <source>
        <dbReference type="Proteomes" id="UP001362999"/>
    </source>
</evidence>
<dbReference type="SMART" id="SM00184">
    <property type="entry name" value="RING"/>
    <property type="match status" value="1"/>
</dbReference>
<evidence type="ECO:0000256" key="3">
    <source>
        <dbReference type="ARBA" id="ARBA00022833"/>
    </source>
</evidence>
<dbReference type="Proteomes" id="UP001362999">
    <property type="component" value="Unassembled WGS sequence"/>
</dbReference>
<dbReference type="GO" id="GO:0008270">
    <property type="term" value="F:zinc ion binding"/>
    <property type="evidence" value="ECO:0007669"/>
    <property type="project" value="UniProtKB-KW"/>
</dbReference>
<feature type="compositionally biased region" description="Low complexity" evidence="5">
    <location>
        <begin position="84"/>
        <end position="105"/>
    </location>
</feature>
<evidence type="ECO:0000256" key="1">
    <source>
        <dbReference type="ARBA" id="ARBA00022723"/>
    </source>
</evidence>
<dbReference type="PROSITE" id="PS50089">
    <property type="entry name" value="ZF_RING_2"/>
    <property type="match status" value="1"/>
</dbReference>
<evidence type="ECO:0000259" key="6">
    <source>
        <dbReference type="PROSITE" id="PS50089"/>
    </source>
</evidence>
<dbReference type="InterPro" id="IPR050143">
    <property type="entry name" value="TRIM/RBCC"/>
</dbReference>
<keyword evidence="3" id="KW-0862">Zinc</keyword>
<name>A0AAW0DA17_9AGAR</name>
<feature type="region of interest" description="Disordered" evidence="5">
    <location>
        <begin position="222"/>
        <end position="287"/>
    </location>
</feature>
<feature type="region of interest" description="Disordered" evidence="5">
    <location>
        <begin position="84"/>
        <end position="106"/>
    </location>
</feature>
<evidence type="ECO:0000256" key="2">
    <source>
        <dbReference type="ARBA" id="ARBA00022771"/>
    </source>
</evidence>
<dbReference type="EMBL" id="JAWWNJ010000010">
    <property type="protein sequence ID" value="KAK7046941.1"/>
    <property type="molecule type" value="Genomic_DNA"/>
</dbReference>
<keyword evidence="1" id="KW-0479">Metal-binding</keyword>
<dbReference type="Gene3D" id="3.30.40.10">
    <property type="entry name" value="Zinc/RING finger domain, C3HC4 (zinc finger)"/>
    <property type="match status" value="1"/>
</dbReference>
<accession>A0AAW0DA17</accession>
<sequence length="287" mass="31281">MPATCSICLEAFTSPVSLPCGHVFCRECIRRAVGSNKPRNIPQSCPTCRGPYSVVAIDPALVPYHLRPHVLPSIRPVFIDNSSPAPSPLTSTSTSAATASAQTPSDELERALAELNTLRTHCALWRRRAETQAAGNSTLLGFVRAAKDCALRMRAERDAERSQSVLMKRKLGEFIPEESPFTATKKVKHEEIVKAKILVPRVGLPAYLMQWQRPEQYYKDPADMERCHLGPSDSLTRRAGSSPKGVQCDPGAGNNAALKRTNPRSLANLLSPDSEPSSTRASVVAVR</sequence>
<gene>
    <name evidence="7" type="ORF">R3P38DRAFT_2506707</name>
</gene>
<protein>
    <submittedName>
        <fullName evidence="7">RING-type domain-containing protein</fullName>
    </submittedName>
</protein>
<dbReference type="InterPro" id="IPR017907">
    <property type="entry name" value="Znf_RING_CS"/>
</dbReference>
<evidence type="ECO:0000256" key="4">
    <source>
        <dbReference type="PROSITE-ProRule" id="PRU00175"/>
    </source>
</evidence>
<keyword evidence="2 4" id="KW-0863">Zinc-finger</keyword>
<evidence type="ECO:0000256" key="5">
    <source>
        <dbReference type="SAM" id="MobiDB-lite"/>
    </source>
</evidence>
<reference evidence="7 8" key="1">
    <citation type="journal article" date="2024" name="J Genomics">
        <title>Draft genome sequencing and assembly of Favolaschia claudopus CIRM-BRFM 2984 isolated from oak limbs.</title>
        <authorList>
            <person name="Navarro D."/>
            <person name="Drula E."/>
            <person name="Chaduli D."/>
            <person name="Cazenave R."/>
            <person name="Ahrendt S."/>
            <person name="Wang J."/>
            <person name="Lipzen A."/>
            <person name="Daum C."/>
            <person name="Barry K."/>
            <person name="Grigoriev I.V."/>
            <person name="Favel A."/>
            <person name="Rosso M.N."/>
            <person name="Martin F."/>
        </authorList>
    </citation>
    <scope>NUCLEOTIDE SEQUENCE [LARGE SCALE GENOMIC DNA]</scope>
    <source>
        <strain evidence="7 8">CIRM-BRFM 2984</strain>
    </source>
</reference>
<proteinExistence type="predicted"/>
<dbReference type="SUPFAM" id="SSF57850">
    <property type="entry name" value="RING/U-box"/>
    <property type="match status" value="1"/>
</dbReference>
<dbReference type="Pfam" id="PF13445">
    <property type="entry name" value="zf-RING_UBOX"/>
    <property type="match status" value="1"/>
</dbReference>
<dbReference type="InterPro" id="IPR001841">
    <property type="entry name" value="Znf_RING"/>
</dbReference>
<dbReference type="InterPro" id="IPR013083">
    <property type="entry name" value="Znf_RING/FYVE/PHD"/>
</dbReference>
<comment type="caution">
    <text evidence="7">The sequence shown here is derived from an EMBL/GenBank/DDBJ whole genome shotgun (WGS) entry which is preliminary data.</text>
</comment>